<feature type="transmembrane region" description="Helical" evidence="6">
    <location>
        <begin position="114"/>
        <end position="135"/>
    </location>
</feature>
<dbReference type="InParanoid" id="A0A1Y2MEZ6"/>
<feature type="transmembrane region" description="Helical" evidence="6">
    <location>
        <begin position="197"/>
        <end position="217"/>
    </location>
</feature>
<sequence length="516" mass="57006">MELFERASYWSARAMFNNYLQFPLPKGGNGTGAVPKSHSNGHAGALNQGLQFTFAMSIFLAFLTYCVPIFSGWWADARVGRFKGIVCGVLVGGIAHIVMVGSAAPVLLKAGKGFAPFIVSVVLLAISAGILKPLIAPMLLDQLEHQKPYTETLKSGEKVVVDPEITIQRILIIYYGLFNIGAFFTIATTYAEKYAGFWVAFLIAGIVYLQVPFLLIYMNRRLIKKAADGSEMTQFFKIIGAAIKGNKGRLWGRGYWDAARPTTLAAAGRTVTWTDKSVSDVYRTLEACQVFLYFPLYNLNDSSASTIGSNQGAAMTSAGVPNDLIARLNPLIIIVIAPILSHGFYPLLRRSNIRFGRIDRITFGFIMAAISGAIGAIIQWRIYETSPCGYHASTCDAVSPISIWWQFPGIFLGAVSEMFVSVTGYELAYARAPPNMKSMVMAIFLFTNAVFFAASSFLVKVAKDPYLIWIWAGLPIALGVQTIIFLWRHRHMNHDEFMLYEDEWPETASTFATENK</sequence>
<proteinExistence type="inferred from homology"/>
<dbReference type="Gene3D" id="1.20.1250.20">
    <property type="entry name" value="MFS general substrate transporter like domains"/>
    <property type="match status" value="1"/>
</dbReference>
<dbReference type="AlphaFoldDB" id="A0A1Y2MEZ6"/>
<reference evidence="7 8" key="1">
    <citation type="journal article" date="2017" name="Genome Announc.">
        <title>Genome sequence of the saprophytic ascomycete Epicoccum nigrum ICMP 19927 strain isolated from New Zealand.</title>
        <authorList>
            <person name="Fokin M."/>
            <person name="Fleetwood D."/>
            <person name="Weir B.S."/>
            <person name="Villas-Boas S.G."/>
        </authorList>
    </citation>
    <scope>NUCLEOTIDE SEQUENCE [LARGE SCALE GENOMIC DNA]</scope>
    <source>
        <strain evidence="7 8">ICMP 19927</strain>
    </source>
</reference>
<feature type="transmembrane region" description="Helical" evidence="6">
    <location>
        <begin position="172"/>
        <end position="191"/>
    </location>
</feature>
<evidence type="ECO:0000256" key="4">
    <source>
        <dbReference type="ARBA" id="ARBA00022989"/>
    </source>
</evidence>
<dbReference type="SUPFAM" id="SSF103473">
    <property type="entry name" value="MFS general substrate transporter"/>
    <property type="match status" value="1"/>
</dbReference>
<gene>
    <name evidence="7" type="ORF">B5807_00745</name>
</gene>
<accession>A0A1Y2MEZ6</accession>
<comment type="similarity">
    <text evidence="2">Belongs to the major facilitator superfamily. Proton-dependent oligopeptide transporter (POT/PTR) (TC 2.A.17) family.</text>
</comment>
<dbReference type="Pfam" id="PF00854">
    <property type="entry name" value="PTR2"/>
    <property type="match status" value="1"/>
</dbReference>
<feature type="transmembrane region" description="Helical" evidence="6">
    <location>
        <begin position="361"/>
        <end position="383"/>
    </location>
</feature>
<feature type="transmembrane region" description="Helical" evidence="6">
    <location>
        <begin position="85"/>
        <end position="108"/>
    </location>
</feature>
<dbReference type="InterPro" id="IPR000109">
    <property type="entry name" value="POT_fam"/>
</dbReference>
<keyword evidence="4 6" id="KW-1133">Transmembrane helix</keyword>
<dbReference type="EMBL" id="KZ107838">
    <property type="protein sequence ID" value="OSS53808.1"/>
    <property type="molecule type" value="Genomic_DNA"/>
</dbReference>
<feature type="transmembrane region" description="Helical" evidence="6">
    <location>
        <begin position="403"/>
        <end position="428"/>
    </location>
</feature>
<evidence type="ECO:0000256" key="5">
    <source>
        <dbReference type="ARBA" id="ARBA00023136"/>
    </source>
</evidence>
<keyword evidence="8" id="KW-1185">Reference proteome</keyword>
<organism evidence="7 8">
    <name type="scientific">Epicoccum nigrum</name>
    <name type="common">Soil fungus</name>
    <name type="synonym">Epicoccum purpurascens</name>
    <dbReference type="NCBI Taxonomy" id="105696"/>
    <lineage>
        <taxon>Eukaryota</taxon>
        <taxon>Fungi</taxon>
        <taxon>Dikarya</taxon>
        <taxon>Ascomycota</taxon>
        <taxon>Pezizomycotina</taxon>
        <taxon>Dothideomycetes</taxon>
        <taxon>Pleosporomycetidae</taxon>
        <taxon>Pleosporales</taxon>
        <taxon>Pleosporineae</taxon>
        <taxon>Didymellaceae</taxon>
        <taxon>Epicoccum</taxon>
    </lineage>
</organism>
<evidence type="ECO:0000256" key="2">
    <source>
        <dbReference type="ARBA" id="ARBA00005982"/>
    </source>
</evidence>
<keyword evidence="3 6" id="KW-0812">Transmembrane</keyword>
<evidence type="ECO:0000256" key="3">
    <source>
        <dbReference type="ARBA" id="ARBA00022692"/>
    </source>
</evidence>
<evidence type="ECO:0000256" key="6">
    <source>
        <dbReference type="SAM" id="Phobius"/>
    </source>
</evidence>
<dbReference type="OMA" id="EKDIGYW"/>
<evidence type="ECO:0000256" key="1">
    <source>
        <dbReference type="ARBA" id="ARBA00004141"/>
    </source>
</evidence>
<protein>
    <recommendedName>
        <fullName evidence="9">Major facilitator superfamily (MFS) profile domain-containing protein</fullName>
    </recommendedName>
</protein>
<keyword evidence="5 6" id="KW-0472">Membrane</keyword>
<feature type="transmembrane region" description="Helical" evidence="6">
    <location>
        <begin position="440"/>
        <end position="462"/>
    </location>
</feature>
<feature type="transmembrane region" description="Helical" evidence="6">
    <location>
        <begin position="52"/>
        <end position="73"/>
    </location>
</feature>
<evidence type="ECO:0008006" key="9">
    <source>
        <dbReference type="Google" id="ProtNLM"/>
    </source>
</evidence>
<dbReference type="InterPro" id="IPR036259">
    <property type="entry name" value="MFS_trans_sf"/>
</dbReference>
<evidence type="ECO:0000313" key="8">
    <source>
        <dbReference type="Proteomes" id="UP000193240"/>
    </source>
</evidence>
<name>A0A1Y2MEZ6_EPING</name>
<evidence type="ECO:0000313" key="7">
    <source>
        <dbReference type="EMBL" id="OSS53808.1"/>
    </source>
</evidence>
<dbReference type="GO" id="GO:0016020">
    <property type="term" value="C:membrane"/>
    <property type="evidence" value="ECO:0007669"/>
    <property type="project" value="UniProtKB-SubCell"/>
</dbReference>
<dbReference type="GO" id="GO:0022857">
    <property type="term" value="F:transmembrane transporter activity"/>
    <property type="evidence" value="ECO:0007669"/>
    <property type="project" value="InterPro"/>
</dbReference>
<dbReference type="PANTHER" id="PTHR11654">
    <property type="entry name" value="OLIGOPEPTIDE TRANSPORTER-RELATED"/>
    <property type="match status" value="1"/>
</dbReference>
<feature type="transmembrane region" description="Helical" evidence="6">
    <location>
        <begin position="468"/>
        <end position="487"/>
    </location>
</feature>
<comment type="subcellular location">
    <subcellularLocation>
        <location evidence="1">Membrane</location>
        <topology evidence="1">Multi-pass membrane protein</topology>
    </subcellularLocation>
</comment>
<dbReference type="Proteomes" id="UP000193240">
    <property type="component" value="Unassembled WGS sequence"/>
</dbReference>